<dbReference type="InterPro" id="IPR011042">
    <property type="entry name" value="6-blade_b-propeller_TolB-like"/>
</dbReference>
<gene>
    <name evidence="1" type="ORF">MEDL_32675</name>
</gene>
<evidence type="ECO:0000313" key="2">
    <source>
        <dbReference type="Proteomes" id="UP000683360"/>
    </source>
</evidence>
<evidence type="ECO:0000313" key="1">
    <source>
        <dbReference type="EMBL" id="CAG2219082.1"/>
    </source>
</evidence>
<proteinExistence type="predicted"/>
<dbReference type="OrthoDB" id="6111574at2759"/>
<name>A0A8S3SEC0_MYTED</name>
<dbReference type="SUPFAM" id="SSF63829">
    <property type="entry name" value="Calcium-dependent phosphotriesterase"/>
    <property type="match status" value="1"/>
</dbReference>
<dbReference type="Proteomes" id="UP000683360">
    <property type="component" value="Unassembled WGS sequence"/>
</dbReference>
<sequence>MEEISSKLPQIEHDLSKAIQGIKDIHIKFEATDVISDTACFGRLQFKEQKPSLPGLKTVNFQTGKIKVLFKIEIKGDFVSGIFFNDDIIITDYSKNRIVYHDNNGNQTGVLNIPNYPTDITKVNDRTVAVSSNAQKIFIINVKPLTLTKTLDTKVPTWGLCLVENEYITAYSNTIYWLNAETGAKIKELATGVDTRFVTCCKTNEYVYMNNTNSIKLESADGKGFQYNSSSLSYPYNQEIDEDGNIYVVGYSSSNIHQLTPTGQLIRIIPLSDIDNTITKYPWVMRFKRNTNRFLLTFNHRQVQF</sequence>
<reference evidence="1" key="1">
    <citation type="submission" date="2021-03" db="EMBL/GenBank/DDBJ databases">
        <authorList>
            <person name="Bekaert M."/>
        </authorList>
    </citation>
    <scope>NUCLEOTIDE SEQUENCE</scope>
</reference>
<organism evidence="1 2">
    <name type="scientific">Mytilus edulis</name>
    <name type="common">Blue mussel</name>
    <dbReference type="NCBI Taxonomy" id="6550"/>
    <lineage>
        <taxon>Eukaryota</taxon>
        <taxon>Metazoa</taxon>
        <taxon>Spiralia</taxon>
        <taxon>Lophotrochozoa</taxon>
        <taxon>Mollusca</taxon>
        <taxon>Bivalvia</taxon>
        <taxon>Autobranchia</taxon>
        <taxon>Pteriomorphia</taxon>
        <taxon>Mytilida</taxon>
        <taxon>Mytiloidea</taxon>
        <taxon>Mytilidae</taxon>
        <taxon>Mytilinae</taxon>
        <taxon>Mytilus</taxon>
    </lineage>
</organism>
<dbReference type="EMBL" id="CAJPWZ010001622">
    <property type="protein sequence ID" value="CAG2219082.1"/>
    <property type="molecule type" value="Genomic_DNA"/>
</dbReference>
<accession>A0A8S3SEC0</accession>
<protein>
    <submittedName>
        <fullName evidence="1">Uncharacterized protein</fullName>
    </submittedName>
</protein>
<comment type="caution">
    <text evidence="1">The sequence shown here is derived from an EMBL/GenBank/DDBJ whole genome shotgun (WGS) entry which is preliminary data.</text>
</comment>
<keyword evidence="2" id="KW-1185">Reference proteome</keyword>
<dbReference type="Gene3D" id="2.120.10.30">
    <property type="entry name" value="TolB, C-terminal domain"/>
    <property type="match status" value="1"/>
</dbReference>
<dbReference type="AlphaFoldDB" id="A0A8S3SEC0"/>